<dbReference type="InterPro" id="IPR019734">
    <property type="entry name" value="TPR_rpt"/>
</dbReference>
<dbReference type="SUPFAM" id="SSF48452">
    <property type="entry name" value="TPR-like"/>
    <property type="match status" value="2"/>
</dbReference>
<dbReference type="InterPro" id="IPR011990">
    <property type="entry name" value="TPR-like_helical_dom_sf"/>
</dbReference>
<dbReference type="InterPro" id="IPR024983">
    <property type="entry name" value="CHAT_dom"/>
</dbReference>
<gene>
    <name evidence="2" type="ORF">RDB_LOCUS81258</name>
</gene>
<evidence type="ECO:0000259" key="1">
    <source>
        <dbReference type="Pfam" id="PF12770"/>
    </source>
</evidence>
<protein>
    <recommendedName>
        <fullName evidence="1">CHAT domain-containing protein</fullName>
    </recommendedName>
</protein>
<dbReference type="SUPFAM" id="SSF81901">
    <property type="entry name" value="HCP-like"/>
    <property type="match status" value="1"/>
</dbReference>
<dbReference type="Pfam" id="PF12770">
    <property type="entry name" value="CHAT"/>
    <property type="match status" value="1"/>
</dbReference>
<reference evidence="2" key="1">
    <citation type="submission" date="2021-01" db="EMBL/GenBank/DDBJ databases">
        <authorList>
            <person name="Kaushik A."/>
        </authorList>
    </citation>
    <scope>NUCLEOTIDE SEQUENCE</scope>
    <source>
        <strain evidence="2">AG3-1AP</strain>
    </source>
</reference>
<name>A0A8H3BT98_9AGAM</name>
<dbReference type="PANTHER" id="PTHR19959:SF119">
    <property type="entry name" value="FUNGAL LIPASE-LIKE DOMAIN-CONTAINING PROTEIN"/>
    <property type="match status" value="1"/>
</dbReference>
<dbReference type="AlphaFoldDB" id="A0A8H3BT98"/>
<feature type="domain" description="CHAT" evidence="1">
    <location>
        <begin position="873"/>
        <end position="1151"/>
    </location>
</feature>
<accession>A0A8H3BT98</accession>
<dbReference type="OrthoDB" id="9991317at2759"/>
<evidence type="ECO:0000313" key="2">
    <source>
        <dbReference type="EMBL" id="CAE6466305.1"/>
    </source>
</evidence>
<dbReference type="EMBL" id="CAJMWV010002583">
    <property type="protein sequence ID" value="CAE6466305.1"/>
    <property type="molecule type" value="Genomic_DNA"/>
</dbReference>
<dbReference type="PANTHER" id="PTHR19959">
    <property type="entry name" value="KINESIN LIGHT CHAIN"/>
    <property type="match status" value="1"/>
</dbReference>
<proteinExistence type="predicted"/>
<comment type="caution">
    <text evidence="2">The sequence shown here is derived from an EMBL/GenBank/DDBJ whole genome shotgun (WGS) entry which is preliminary data.</text>
</comment>
<dbReference type="Proteomes" id="UP000663831">
    <property type="component" value="Unassembled WGS sequence"/>
</dbReference>
<organism evidence="2 3">
    <name type="scientific">Rhizoctonia solani</name>
    <dbReference type="NCBI Taxonomy" id="456999"/>
    <lineage>
        <taxon>Eukaryota</taxon>
        <taxon>Fungi</taxon>
        <taxon>Dikarya</taxon>
        <taxon>Basidiomycota</taxon>
        <taxon>Agaricomycotina</taxon>
        <taxon>Agaricomycetes</taxon>
        <taxon>Cantharellales</taxon>
        <taxon>Ceratobasidiaceae</taxon>
        <taxon>Rhizoctonia</taxon>
    </lineage>
</organism>
<dbReference type="Gene3D" id="1.25.40.10">
    <property type="entry name" value="Tetratricopeptide repeat domain"/>
    <property type="match status" value="3"/>
</dbReference>
<dbReference type="SMART" id="SM00028">
    <property type="entry name" value="TPR"/>
    <property type="match status" value="6"/>
</dbReference>
<sequence length="1151" mass="128062">MQDCRLLSIEMGLRNRAMARTGRGSMTLRQKAKIGEAHASMGLSHLNRFRRLGELDDLNKAIKHHSRAITLILGGHPNLPEWLDNLGEAYTERFECLDKHNDLEKAIKWKTRALALTSDSHPGLPNRLGSLAVSYNSRYDYLGELDDLEKAIGHESRALFLAPNHPKLLSRLRNLGVFYSGRFEHLGELDDLDKAIEYESRVLALIPDDHPRLPDQLDNIGVSYANRFERLGELDDLAKAIEYGSRAVSLIADGHPSLPSLLNNLAASYNDRFRHLDELGDLEKAIEYESRVVALSPGDHPQLLGWLSNLGSFYRDRFRRLGEFGDLEKAIEYKTRILALIPDGHPDLPAQLDGLAMCYGDRFEHLGVLDDLDRAIEYDSRAITLAPDGHPDLPSWFGNLGMSYSDRLRHLGELNDLEKAIECKARALALTPDGHPKLPDQLGNLAVSYSDRYRRLCELADLEKAIECDSRALALTPDGHPHTPSRLSNLGASYSDRFKHLGQLDDLEKSIECGIRSIELTPGGHPNLPPQLINLGASYDVRFRQLGQFDDLEKAIKHKTYSLSLTPDGHPDLPLGHFGLAESYFAYFQHTGNASHLQHSFDSFHKASQSLAGAPRSRFHFALRWSNLAFKHSPLNCLAAYQTTIDLLPQFIWLGATTDQRYQDLLKAESLAVDAATAAILSSDYHLALEWLEHARCVVWNQSLMLRSPLDQLQSSHPALANRLSIIATKLAEASSQSHASRAQSSNSFTLEQTAQQHRRLANEYNNLLSEARKLPGFNDFLRPMKASNLVHAARNGPIVVINCHLSRSDALIVSPGQDAISHISLPDFTQEHAQKARSEIWISLRRKGIRQRGVKIRQEPGHSDDIGSVLAILWNRIVKPVLEFLGYMNNAPKASLPHITWCPTGVVSFLPLHAAGDYDQPKSRIFDYAISSYTPTLTALLAPMSNSLNRDCRVLAIGQANTPGQSALPGTTKELARMKSHTQGKAEYTQLTGDQATVKAVLDAMEQHNWVHLACHAHQNVEDPTKSGFHLHDGTLDLASINRQSFKNKGLAFLSACQTATGDEKLPDEAIHLASGMLMAGYPSVVATMWSVHDEDAPFVADKVYEQLVQGRRIEHGEAGRALHNAVAALRDKVGEKEFGRWVPYIHIGS</sequence>
<evidence type="ECO:0000313" key="3">
    <source>
        <dbReference type="Proteomes" id="UP000663831"/>
    </source>
</evidence>